<evidence type="ECO:0000259" key="2">
    <source>
        <dbReference type="Pfam" id="PF07589"/>
    </source>
</evidence>
<protein>
    <submittedName>
        <fullName evidence="3">FxDxF family PEP-CTERM protein</fullName>
    </submittedName>
</protein>
<accession>A0ABW3GM38</accession>
<gene>
    <name evidence="3" type="ORF">ACFQ1T_13225</name>
</gene>
<dbReference type="NCBIfam" id="NF038126">
    <property type="entry name" value="PEP_CTERM_FxDxF"/>
    <property type="match status" value="1"/>
</dbReference>
<evidence type="ECO:0000313" key="3">
    <source>
        <dbReference type="EMBL" id="MFD0930743.1"/>
    </source>
</evidence>
<dbReference type="EMBL" id="JBHTJW010000003">
    <property type="protein sequence ID" value="MFD0930743.1"/>
    <property type="molecule type" value="Genomic_DNA"/>
</dbReference>
<evidence type="ECO:0000256" key="1">
    <source>
        <dbReference type="SAM" id="SignalP"/>
    </source>
</evidence>
<organism evidence="3 4">
    <name type="scientific">Methylophilus glucosoxydans</name>
    <dbReference type="NCBI Taxonomy" id="752553"/>
    <lineage>
        <taxon>Bacteria</taxon>
        <taxon>Pseudomonadati</taxon>
        <taxon>Pseudomonadota</taxon>
        <taxon>Betaproteobacteria</taxon>
        <taxon>Nitrosomonadales</taxon>
        <taxon>Methylophilaceae</taxon>
        <taxon>Methylophilus</taxon>
    </lineage>
</organism>
<feature type="chain" id="PRO_5047462230" evidence="1">
    <location>
        <begin position="23"/>
        <end position="160"/>
    </location>
</feature>
<dbReference type="RefSeq" id="WP_194747133.1">
    <property type="nucleotide sequence ID" value="NZ_JBHTJW010000003.1"/>
</dbReference>
<name>A0ABW3GM38_9PROT</name>
<evidence type="ECO:0000313" key="4">
    <source>
        <dbReference type="Proteomes" id="UP001597106"/>
    </source>
</evidence>
<dbReference type="NCBIfam" id="TIGR02595">
    <property type="entry name" value="PEP_CTERM"/>
    <property type="match status" value="1"/>
</dbReference>
<keyword evidence="4" id="KW-1185">Reference proteome</keyword>
<comment type="caution">
    <text evidence="3">The sequence shown here is derived from an EMBL/GenBank/DDBJ whole genome shotgun (WGS) entry which is preliminary data.</text>
</comment>
<dbReference type="Proteomes" id="UP001597106">
    <property type="component" value="Unassembled WGS sequence"/>
</dbReference>
<reference evidence="4" key="1">
    <citation type="journal article" date="2019" name="Int. J. Syst. Evol. Microbiol.">
        <title>The Global Catalogue of Microorganisms (GCM) 10K type strain sequencing project: providing services to taxonomists for standard genome sequencing and annotation.</title>
        <authorList>
            <consortium name="The Broad Institute Genomics Platform"/>
            <consortium name="The Broad Institute Genome Sequencing Center for Infectious Disease"/>
            <person name="Wu L."/>
            <person name="Ma J."/>
        </authorList>
    </citation>
    <scope>NUCLEOTIDE SEQUENCE [LARGE SCALE GENOMIC DNA]</scope>
    <source>
        <strain evidence="4">CCUG 59685</strain>
    </source>
</reference>
<feature type="signal peptide" evidence="1">
    <location>
        <begin position="1"/>
        <end position="22"/>
    </location>
</feature>
<keyword evidence="1" id="KW-0732">Signal</keyword>
<sequence>MKKSALSVALCLCTLIINPTYAATYDATRAGGGYVFSNIFSGNTSFNDYISFSTDGLQQVLTSISGTGTTFQFKEFNLLDENKNLVMNGTVFNSGPNLSFGFTNSIQQGSYYLQVVGESTGTNASYAGTITLANAVPEPESAALILAGLGLLGLKRRRQA</sequence>
<dbReference type="Pfam" id="PF07589">
    <property type="entry name" value="PEP-CTERM"/>
    <property type="match status" value="1"/>
</dbReference>
<proteinExistence type="predicted"/>
<feature type="domain" description="Ice-binding protein C-terminal" evidence="2">
    <location>
        <begin position="135"/>
        <end position="158"/>
    </location>
</feature>
<dbReference type="InterPro" id="IPR013424">
    <property type="entry name" value="Ice-binding_C"/>
</dbReference>